<evidence type="ECO:0000256" key="11">
    <source>
        <dbReference type="ARBA" id="ARBA00022801"/>
    </source>
</evidence>
<keyword evidence="14 20" id="KW-0727">SH2 domain</keyword>
<dbReference type="GO" id="GO:0034485">
    <property type="term" value="F:phosphatidylinositol-3,4,5-trisphosphate 5-phosphatase activity"/>
    <property type="evidence" value="ECO:0007669"/>
    <property type="project" value="UniProtKB-EC"/>
</dbReference>
<dbReference type="SMART" id="SM00128">
    <property type="entry name" value="IPPc"/>
    <property type="match status" value="1"/>
</dbReference>
<dbReference type="Gene3D" id="3.30.505.10">
    <property type="entry name" value="SH2 domain"/>
    <property type="match status" value="1"/>
</dbReference>
<keyword evidence="12" id="KW-0391">Immunity</keyword>
<dbReference type="InterPro" id="IPR036691">
    <property type="entry name" value="Endo/exonu/phosph_ase_sf"/>
</dbReference>
<evidence type="ECO:0000256" key="4">
    <source>
        <dbReference type="ARBA" id="ARBA00004486"/>
    </source>
</evidence>
<feature type="domain" description="SAM" evidence="23">
    <location>
        <begin position="1134"/>
        <end position="1198"/>
    </location>
</feature>
<dbReference type="InterPro" id="IPR013761">
    <property type="entry name" value="SAM/pointed_sf"/>
</dbReference>
<dbReference type="GO" id="GO:0046856">
    <property type="term" value="P:phosphatidylinositol dephosphorylation"/>
    <property type="evidence" value="ECO:0007669"/>
    <property type="project" value="InterPro"/>
</dbReference>
<dbReference type="GO" id="GO:0002376">
    <property type="term" value="P:immune system process"/>
    <property type="evidence" value="ECO:0007669"/>
    <property type="project" value="UniProtKB-KW"/>
</dbReference>
<dbReference type="GO" id="GO:0007155">
    <property type="term" value="P:cell adhesion"/>
    <property type="evidence" value="ECO:0007669"/>
    <property type="project" value="UniProtKB-KW"/>
</dbReference>
<reference evidence="24" key="1">
    <citation type="submission" date="2021-04" db="EMBL/GenBank/DDBJ databases">
        <authorList>
            <consortium name="Wellcome Sanger Institute Data Sharing"/>
        </authorList>
    </citation>
    <scope>NUCLEOTIDE SEQUENCE [LARGE SCALE GENOMIC DNA]</scope>
</reference>
<feature type="compositionally biased region" description="Gly residues" evidence="21">
    <location>
        <begin position="1038"/>
        <end position="1054"/>
    </location>
</feature>
<evidence type="ECO:0000313" key="25">
    <source>
        <dbReference type="Proteomes" id="UP000472264"/>
    </source>
</evidence>
<dbReference type="GO" id="GO:0050776">
    <property type="term" value="P:regulation of immune response"/>
    <property type="evidence" value="ECO:0007669"/>
    <property type="project" value="TreeGrafter"/>
</dbReference>
<protein>
    <recommendedName>
        <fullName evidence="8">phosphatidylinositol-3,4,5-trisphosphate 5-phosphatase</fullName>
        <ecNumber evidence="8">3.1.3.86</ecNumber>
    </recommendedName>
</protein>
<dbReference type="GO" id="GO:0043569">
    <property type="term" value="P:negative regulation of insulin-like growth factor receptor signaling pathway"/>
    <property type="evidence" value="ECO:0007669"/>
    <property type="project" value="TreeGrafter"/>
</dbReference>
<keyword evidence="18" id="KW-0966">Cell projection</keyword>
<gene>
    <name evidence="24" type="primary">inppl1a</name>
</gene>
<evidence type="ECO:0000256" key="8">
    <source>
        <dbReference type="ARBA" id="ARBA00012981"/>
    </source>
</evidence>
<feature type="region of interest" description="Disordered" evidence="21">
    <location>
        <begin position="118"/>
        <end position="161"/>
    </location>
</feature>
<evidence type="ECO:0000256" key="9">
    <source>
        <dbReference type="ARBA" id="ARBA00022490"/>
    </source>
</evidence>
<dbReference type="SUPFAM" id="SSF47769">
    <property type="entry name" value="SAM/Pointed domain"/>
    <property type="match status" value="1"/>
</dbReference>
<organism evidence="24 25">
    <name type="scientific">Echeneis naucrates</name>
    <name type="common">Live sharksucker</name>
    <dbReference type="NCBI Taxonomy" id="173247"/>
    <lineage>
        <taxon>Eukaryota</taxon>
        <taxon>Metazoa</taxon>
        <taxon>Chordata</taxon>
        <taxon>Craniata</taxon>
        <taxon>Vertebrata</taxon>
        <taxon>Euteleostomi</taxon>
        <taxon>Actinopterygii</taxon>
        <taxon>Neopterygii</taxon>
        <taxon>Teleostei</taxon>
        <taxon>Neoteleostei</taxon>
        <taxon>Acanthomorphata</taxon>
        <taxon>Carangaria</taxon>
        <taxon>Carangiformes</taxon>
        <taxon>Echeneidae</taxon>
        <taxon>Echeneis</taxon>
    </lineage>
</organism>
<keyword evidence="11" id="KW-0378">Hydrolase</keyword>
<evidence type="ECO:0000256" key="21">
    <source>
        <dbReference type="SAM" id="MobiDB-lite"/>
    </source>
</evidence>
<dbReference type="InterPro" id="IPR000300">
    <property type="entry name" value="IPPc"/>
</dbReference>
<feature type="compositionally biased region" description="Basic and acidic residues" evidence="21">
    <location>
        <begin position="872"/>
        <end position="893"/>
    </location>
</feature>
<dbReference type="PRINTS" id="PR00401">
    <property type="entry name" value="SH2DOMAIN"/>
</dbReference>
<dbReference type="Pfam" id="PF24150">
    <property type="entry name" value="C2_SHIP1-2_first"/>
    <property type="match status" value="1"/>
</dbReference>
<comment type="subcellular location">
    <subcellularLocation>
        <location evidence="4">Cell projection</location>
        <location evidence="4">Filopodium</location>
    </subcellularLocation>
    <subcellularLocation>
        <location evidence="5">Cell projection</location>
        <location evidence="5">Lamellipodium</location>
    </subcellularLocation>
    <subcellularLocation>
        <location evidence="2">Cytoplasm</location>
        <location evidence="2">Cytoskeleton</location>
    </subcellularLocation>
    <subcellularLocation>
        <location evidence="6">Cytoplasm</location>
        <location evidence="6">Cytosol</location>
    </subcellularLocation>
    <subcellularLocation>
        <location evidence="1">Membrane</location>
        <topology evidence="1">Peripheral membrane protein</topology>
    </subcellularLocation>
    <subcellularLocation>
        <location evidence="3">Nucleus speckle</location>
    </subcellularLocation>
</comment>
<evidence type="ECO:0000256" key="10">
    <source>
        <dbReference type="ARBA" id="ARBA00022553"/>
    </source>
</evidence>
<evidence type="ECO:0000256" key="13">
    <source>
        <dbReference type="ARBA" id="ARBA00022889"/>
    </source>
</evidence>
<evidence type="ECO:0000256" key="12">
    <source>
        <dbReference type="ARBA" id="ARBA00022859"/>
    </source>
</evidence>
<dbReference type="FunFam" id="3.30.505.10:FF:000035">
    <property type="entry name" value="phosphatidylinositol 3,4,5-trisphosphate 5-phosphatase 1"/>
    <property type="match status" value="1"/>
</dbReference>
<dbReference type="GO" id="GO:0004445">
    <property type="term" value="F:inositol-polyphosphate 5-phosphatase activity"/>
    <property type="evidence" value="ECO:0007669"/>
    <property type="project" value="TreeGrafter"/>
</dbReference>
<evidence type="ECO:0000256" key="6">
    <source>
        <dbReference type="ARBA" id="ARBA00004514"/>
    </source>
</evidence>
<evidence type="ECO:0000256" key="19">
    <source>
        <dbReference type="ARBA" id="ARBA00023377"/>
    </source>
</evidence>
<dbReference type="EC" id="3.1.3.86" evidence="8"/>
<evidence type="ECO:0000256" key="5">
    <source>
        <dbReference type="ARBA" id="ARBA00004510"/>
    </source>
</evidence>
<keyword evidence="17" id="KW-0539">Nucleus</keyword>
<dbReference type="GO" id="GO:0005856">
    <property type="term" value="C:cytoskeleton"/>
    <property type="evidence" value="ECO:0007669"/>
    <property type="project" value="UniProtKB-SubCell"/>
</dbReference>
<keyword evidence="9" id="KW-0963">Cytoplasm</keyword>
<dbReference type="Gene3D" id="3.60.10.10">
    <property type="entry name" value="Endonuclease/exonuclease/phosphatase"/>
    <property type="match status" value="1"/>
</dbReference>
<dbReference type="AlphaFoldDB" id="A0A665U3P7"/>
<keyword evidence="25" id="KW-1185">Reference proteome</keyword>
<dbReference type="Pfam" id="PF22669">
    <property type="entry name" value="Exo_endo_phos2"/>
    <property type="match status" value="1"/>
</dbReference>
<feature type="region of interest" description="Disordered" evidence="21">
    <location>
        <begin position="869"/>
        <end position="902"/>
    </location>
</feature>
<dbReference type="PANTHER" id="PTHR46051">
    <property type="entry name" value="SH2 DOMAIN-CONTAINING PROTEIN"/>
    <property type="match status" value="1"/>
</dbReference>
<evidence type="ECO:0000256" key="17">
    <source>
        <dbReference type="ARBA" id="ARBA00023242"/>
    </source>
</evidence>
<feature type="compositionally biased region" description="Low complexity" evidence="21">
    <location>
        <begin position="143"/>
        <end position="156"/>
    </location>
</feature>
<comment type="similarity">
    <text evidence="7">Belongs to the inositol 1,4,5-trisphosphate 5-phosphatase family.</text>
</comment>
<dbReference type="GO" id="GO:0030027">
    <property type="term" value="C:lamellipodium"/>
    <property type="evidence" value="ECO:0007669"/>
    <property type="project" value="UniProtKB-SubCell"/>
</dbReference>
<keyword evidence="15" id="KW-0472">Membrane</keyword>
<evidence type="ECO:0000313" key="24">
    <source>
        <dbReference type="Ensembl" id="ENSENLP00000014198.1"/>
    </source>
</evidence>
<dbReference type="FunFam" id="3.60.10.10:FF:000005">
    <property type="entry name" value="phosphatidylinositol 3,4,5-trisphosphate 5-phosphatase 1"/>
    <property type="match status" value="1"/>
</dbReference>
<evidence type="ECO:0000256" key="15">
    <source>
        <dbReference type="ARBA" id="ARBA00023136"/>
    </source>
</evidence>
<feature type="compositionally biased region" description="Pro residues" evidence="21">
    <location>
        <begin position="991"/>
        <end position="1002"/>
    </location>
</feature>
<dbReference type="PROSITE" id="PS50105">
    <property type="entry name" value="SAM_DOMAIN"/>
    <property type="match status" value="1"/>
</dbReference>
<keyword evidence="16" id="KW-0206">Cytoskeleton</keyword>
<feature type="region of interest" description="Disordered" evidence="21">
    <location>
        <begin position="926"/>
        <end position="1015"/>
    </location>
</feature>
<feature type="domain" description="SH2" evidence="22">
    <location>
        <begin position="18"/>
        <end position="114"/>
    </location>
</feature>
<evidence type="ECO:0000256" key="7">
    <source>
        <dbReference type="ARBA" id="ARBA00008734"/>
    </source>
</evidence>
<evidence type="ECO:0000256" key="20">
    <source>
        <dbReference type="PROSITE-ProRule" id="PRU00191"/>
    </source>
</evidence>
<dbReference type="GO" id="GO:0016020">
    <property type="term" value="C:membrane"/>
    <property type="evidence" value="ECO:0007669"/>
    <property type="project" value="UniProtKB-SubCell"/>
</dbReference>
<dbReference type="SMART" id="SM00252">
    <property type="entry name" value="SH2"/>
    <property type="match status" value="1"/>
</dbReference>
<evidence type="ECO:0000256" key="1">
    <source>
        <dbReference type="ARBA" id="ARBA00004170"/>
    </source>
</evidence>
<proteinExistence type="inferred from homology"/>
<evidence type="ECO:0000259" key="22">
    <source>
        <dbReference type="PROSITE" id="PS50001"/>
    </source>
</evidence>
<keyword evidence="13" id="KW-0130">Cell adhesion</keyword>
<feature type="compositionally biased region" description="Basic and acidic residues" evidence="21">
    <location>
        <begin position="118"/>
        <end position="128"/>
    </location>
</feature>
<feature type="compositionally biased region" description="Polar residues" evidence="21">
    <location>
        <begin position="1060"/>
        <end position="1077"/>
    </location>
</feature>
<dbReference type="InterPro" id="IPR001660">
    <property type="entry name" value="SAM"/>
</dbReference>
<dbReference type="GO" id="GO:0030175">
    <property type="term" value="C:filopodium"/>
    <property type="evidence" value="ECO:0007669"/>
    <property type="project" value="UniProtKB-SubCell"/>
</dbReference>
<dbReference type="Pfam" id="PF24147">
    <property type="entry name" value="C2_SHIP1-2_2nd"/>
    <property type="match status" value="1"/>
</dbReference>
<dbReference type="CDD" id="cd10343">
    <property type="entry name" value="SH2_SHIP"/>
    <property type="match status" value="1"/>
</dbReference>
<dbReference type="InterPro" id="IPR036860">
    <property type="entry name" value="SH2_dom_sf"/>
</dbReference>
<dbReference type="SUPFAM" id="SSF56219">
    <property type="entry name" value="DNase I-like"/>
    <property type="match status" value="1"/>
</dbReference>
<reference evidence="24" key="3">
    <citation type="submission" date="2025-09" db="UniProtKB">
        <authorList>
            <consortium name="Ensembl"/>
        </authorList>
    </citation>
    <scope>IDENTIFICATION</scope>
</reference>
<name>A0A665U3P7_ECHNA</name>
<dbReference type="SMART" id="SM00454">
    <property type="entry name" value="SAM"/>
    <property type="match status" value="1"/>
</dbReference>
<dbReference type="SUPFAM" id="SSF55550">
    <property type="entry name" value="SH2 domain"/>
    <property type="match status" value="1"/>
</dbReference>
<feature type="region of interest" description="Disordered" evidence="21">
    <location>
        <begin position="1034"/>
        <end position="1132"/>
    </location>
</feature>
<dbReference type="Pfam" id="PF00017">
    <property type="entry name" value="SH2"/>
    <property type="match status" value="1"/>
</dbReference>
<dbReference type="Ensembl" id="ENSENLT00000014777.1">
    <property type="protein sequence ID" value="ENSENLP00000014198.1"/>
    <property type="gene ID" value="ENSENLG00000006503.1"/>
</dbReference>
<dbReference type="Pfam" id="PF00536">
    <property type="entry name" value="SAM_1"/>
    <property type="match status" value="1"/>
</dbReference>
<keyword evidence="10" id="KW-0597">Phosphoprotein</keyword>
<evidence type="ECO:0000256" key="18">
    <source>
        <dbReference type="ARBA" id="ARBA00023273"/>
    </source>
</evidence>
<sequence length="1201" mass="133154">MAGGGGGVSPLGPSPPMWYHRDLSRAAAEELLARAGRDGSFLVRDSESVNGAYALCVLFQKHVHTYRILPDDEGFLAVQTSQGVQPKRFKTLPELVSLYLQPSQGLVTTLLYPVDREETAVSDDRDYSDGEDEKPPLPPRSASTSTPPGTDTPTDSIPAANGLSTISHEYLKGSYALDLEAVKQGACSLPHLNKTLVASCKRLNGEVDKVLSGLEILSKVFDQQSAFMVSKMIQQSVNQGGDQELENLVTKLAILKDLLSSIEKKALKALQDMSLSSPCSPPPLSMRHSKAIPVQAFEVKLDVYLAELTKIGKSQKYTLSVDVEGGRLVVMKKVKDSQEDWTTFTHDKIRQLIKSQRVQNKLGIVFEKEKDKSQRKDFIFASAKKREAFCQLLQLMKNKHSNQDEPDMISIFIGTWNMGSVPSPKSVASWVLCRGLGKTLDEMTVTIPHDLYVFGTQENSVCEREWVESLRCMLKDQTELDLNMFFSPGNKGAVGVSFMFNGTSFGFVNCHLTSGNEKIARRNQNYLDILRLLSLGDKQLSSFDISLRFTHLFWLGDLNYRLDMDIQEILNYINRKEFDPLLKVDQLNLEREKNKVFLRFAEEEISFPPTYRYERGSRDTYVWQKQKATGMRTNVPSWCDRILWKSYPETHIVCNSYGCTDDIVTSDHSPVFATFEVGVTSQFVSKKGLPKSSEQAYIEFESIEAIVKTASRTKFFIEFYSTCLEEFKKSYENDSQSSDNVNFLRVGWSNKQLTTLKPLLSEIEYLQDQHLLLTVKSLDGYESYGECVLALKSMIGSTAQQFHTYLSHRGEETGNIRGSMRVRVPSERMGTRERLYEWISVDKDETGGPKGKSMMMSRVGHEYVKSLGELGKVSEEGERNSKEETAARPKQDASDGDPSISKNSYNNPAYYILEGVPNQSAAALSPELIPSPTSTNPQATKAPPPSSGARTKPSCAASGPPHPRRHLAGHTVRAISEEGSSEDDGGSTLNRPPPDFPPPPLPKAALEMVAEPPFPKPRPIYPDLAEVRIPAATPGAPLGLGEGFRRGGGGGSGSGALDDQSCSVLQMAKTLSESEFSGQPPRTPSAPPPLRGQPIGLGLDSCRTFPPRNPITESIAEDMPEEALWGSSSSSLSVGESSVGEWLQRLGLERYEQGLLHNGWDDLEFLSDITEEDLEEAGVFDPAHKQILLESLRQQQQQQQK</sequence>
<dbReference type="PROSITE" id="PS50001">
    <property type="entry name" value="SH2"/>
    <property type="match status" value="1"/>
</dbReference>
<accession>A0A665U3P7</accession>
<reference evidence="24" key="2">
    <citation type="submission" date="2025-08" db="UniProtKB">
        <authorList>
            <consortium name="Ensembl"/>
        </authorList>
    </citation>
    <scope>IDENTIFICATION</scope>
</reference>
<evidence type="ECO:0000256" key="2">
    <source>
        <dbReference type="ARBA" id="ARBA00004245"/>
    </source>
</evidence>
<dbReference type="PANTHER" id="PTHR46051:SF2">
    <property type="entry name" value="PHOSPHATIDYLINOSITOL 3,4,5-TRISPHOSPHATE 5-PHOSPHATASE 2"/>
    <property type="match status" value="1"/>
</dbReference>
<dbReference type="Gene3D" id="1.10.150.50">
    <property type="entry name" value="Transcription Factor, Ets-1"/>
    <property type="match status" value="1"/>
</dbReference>
<feature type="compositionally biased region" description="Pro residues" evidence="21">
    <location>
        <begin position="1081"/>
        <end position="1091"/>
    </location>
</feature>
<comment type="catalytic activity">
    <reaction evidence="19">
        <text>a 1,2-diacyl-sn-glycero-3-phospho-(1D-myo-inositol-3,4,5-trisphosphate) + H2O = a 1,2-diacyl-sn-glycero-3-phospho-(1D-myo-inositol-3,4-bisphosphate) + phosphate</text>
        <dbReference type="Rhea" id="RHEA:25528"/>
        <dbReference type="ChEBI" id="CHEBI:15377"/>
        <dbReference type="ChEBI" id="CHEBI:43474"/>
        <dbReference type="ChEBI" id="CHEBI:57658"/>
        <dbReference type="ChEBI" id="CHEBI:57836"/>
        <dbReference type="EC" id="3.1.3.86"/>
    </reaction>
    <physiologicalReaction direction="left-to-right" evidence="19">
        <dbReference type="Rhea" id="RHEA:25529"/>
    </physiologicalReaction>
</comment>
<evidence type="ECO:0000256" key="16">
    <source>
        <dbReference type="ARBA" id="ARBA00023212"/>
    </source>
</evidence>
<evidence type="ECO:0000259" key="23">
    <source>
        <dbReference type="PROSITE" id="PS50105"/>
    </source>
</evidence>
<dbReference type="InterPro" id="IPR057509">
    <property type="entry name" value="C2_SHIP1-2_2nd"/>
</dbReference>
<dbReference type="GO" id="GO:0016607">
    <property type="term" value="C:nuclear speck"/>
    <property type="evidence" value="ECO:0007669"/>
    <property type="project" value="UniProtKB-SubCell"/>
</dbReference>
<evidence type="ECO:0000256" key="3">
    <source>
        <dbReference type="ARBA" id="ARBA00004324"/>
    </source>
</evidence>
<dbReference type="Proteomes" id="UP000472264">
    <property type="component" value="Chromosome 13"/>
</dbReference>
<dbReference type="GO" id="GO:0005829">
    <property type="term" value="C:cytosol"/>
    <property type="evidence" value="ECO:0007669"/>
    <property type="project" value="UniProtKB-SubCell"/>
</dbReference>
<dbReference type="InterPro" id="IPR057510">
    <property type="entry name" value="C2_SHIP1-2_first"/>
</dbReference>
<dbReference type="InterPro" id="IPR000980">
    <property type="entry name" value="SH2"/>
</dbReference>
<evidence type="ECO:0000256" key="14">
    <source>
        <dbReference type="ARBA" id="ARBA00022999"/>
    </source>
</evidence>